<dbReference type="OrthoDB" id="9451254at2759"/>
<dbReference type="AlphaFoldDB" id="S8AEL8"/>
<proteinExistence type="predicted"/>
<name>S8AEL8_DACHA</name>
<evidence type="ECO:0000313" key="5">
    <source>
        <dbReference type="EMBL" id="EPS39596.1"/>
    </source>
</evidence>
<protein>
    <recommendedName>
        <fullName evidence="4">C2H2-type domain-containing protein</fullName>
    </recommendedName>
</protein>
<reference evidence="6" key="2">
    <citation type="submission" date="2013-04" db="EMBL/GenBank/DDBJ databases">
        <title>Genomic mechanisms accounting for the adaptation to parasitism in nematode-trapping fungi.</title>
        <authorList>
            <person name="Ahren D.G."/>
        </authorList>
    </citation>
    <scope>NUCLEOTIDE SEQUENCE [LARGE SCALE GENOMIC DNA]</scope>
    <source>
        <strain evidence="6">CBS 200.50</strain>
    </source>
</reference>
<dbReference type="InterPro" id="IPR013087">
    <property type="entry name" value="Znf_C2H2_type"/>
</dbReference>
<feature type="domain" description="C2H2-type" evidence="4">
    <location>
        <begin position="125"/>
        <end position="148"/>
    </location>
</feature>
<organism evidence="5 6">
    <name type="scientific">Dactylellina haptotyla (strain CBS 200.50)</name>
    <name type="common">Nematode-trapping fungus</name>
    <name type="synonym">Monacrosporium haptotylum</name>
    <dbReference type="NCBI Taxonomy" id="1284197"/>
    <lineage>
        <taxon>Eukaryota</taxon>
        <taxon>Fungi</taxon>
        <taxon>Dikarya</taxon>
        <taxon>Ascomycota</taxon>
        <taxon>Pezizomycotina</taxon>
        <taxon>Orbiliomycetes</taxon>
        <taxon>Orbiliales</taxon>
        <taxon>Orbiliaceae</taxon>
        <taxon>Dactylellina</taxon>
    </lineage>
</organism>
<dbReference type="Pfam" id="PF00096">
    <property type="entry name" value="zf-C2H2"/>
    <property type="match status" value="1"/>
</dbReference>
<feature type="compositionally biased region" description="Low complexity" evidence="3">
    <location>
        <begin position="213"/>
        <end position="224"/>
    </location>
</feature>
<sequence length="364" mass="41018">MRRKTISDETDEPRFEFDMMDVLGPQESNNLIPLDFALSPGSDSTSSDLKDSCFDLLGIVDPELQLKQSDILLNNYLNIDIEIENGAAEGALEGSGEFESTETSHEYLTDTILSNESGSKSKRAYQCQGCRQTFTNRKVYGTHMAQIHDTSAFTCERCGATFTRCDNLKTHRKTCEKRRPLQGNKRAADDLSEPQIVTGRSERKRVNIQDLKTPPTSFPPSISTGMPPTPAESPVPISSALVVRPISPCGTIRPKGSLRNISAKVSGSSDTMHQTQNIPYLRTGSGSTEQRHMIQFLSDRVNILETELSNMRERYSRTQREREVWNTLYLNLDKDFHELQNENSDLRSQLIQLRISVQPIDECY</sequence>
<evidence type="ECO:0000259" key="4">
    <source>
        <dbReference type="PROSITE" id="PS50157"/>
    </source>
</evidence>
<keyword evidence="1" id="KW-0862">Zinc</keyword>
<dbReference type="EMBL" id="AQGS01000467">
    <property type="protein sequence ID" value="EPS39596.1"/>
    <property type="molecule type" value="Genomic_DNA"/>
</dbReference>
<feature type="domain" description="C2H2-type" evidence="4">
    <location>
        <begin position="153"/>
        <end position="180"/>
    </location>
</feature>
<dbReference type="SUPFAM" id="SSF57667">
    <property type="entry name" value="beta-beta-alpha zinc fingers"/>
    <property type="match status" value="1"/>
</dbReference>
<comment type="caution">
    <text evidence="5">The sequence shown here is derived from an EMBL/GenBank/DDBJ whole genome shotgun (WGS) entry which is preliminary data.</text>
</comment>
<gene>
    <name evidence="5" type="ORF">H072_6674</name>
</gene>
<keyword evidence="2" id="KW-0175">Coiled coil</keyword>
<dbReference type="InterPro" id="IPR036236">
    <property type="entry name" value="Znf_C2H2_sf"/>
</dbReference>
<dbReference type="Gene3D" id="3.30.160.60">
    <property type="entry name" value="Classic Zinc Finger"/>
    <property type="match status" value="1"/>
</dbReference>
<accession>S8AEL8</accession>
<dbReference type="Proteomes" id="UP000015100">
    <property type="component" value="Unassembled WGS sequence"/>
</dbReference>
<keyword evidence="1" id="KW-0863">Zinc-finger</keyword>
<evidence type="ECO:0000256" key="3">
    <source>
        <dbReference type="SAM" id="MobiDB-lite"/>
    </source>
</evidence>
<reference evidence="5 6" key="1">
    <citation type="journal article" date="2013" name="PLoS Genet.">
        <title>Genomic mechanisms accounting for the adaptation to parasitism in nematode-trapping fungi.</title>
        <authorList>
            <person name="Meerupati T."/>
            <person name="Andersson K.M."/>
            <person name="Friman E."/>
            <person name="Kumar D."/>
            <person name="Tunlid A."/>
            <person name="Ahren D."/>
        </authorList>
    </citation>
    <scope>NUCLEOTIDE SEQUENCE [LARGE SCALE GENOMIC DNA]</scope>
    <source>
        <strain evidence="5 6">CBS 200.50</strain>
    </source>
</reference>
<feature type="region of interest" description="Disordered" evidence="3">
    <location>
        <begin position="210"/>
        <end position="233"/>
    </location>
</feature>
<feature type="coiled-coil region" evidence="2">
    <location>
        <begin position="294"/>
        <end position="356"/>
    </location>
</feature>
<dbReference type="SMART" id="SM00355">
    <property type="entry name" value="ZnF_C2H2"/>
    <property type="match status" value="2"/>
</dbReference>
<evidence type="ECO:0000256" key="2">
    <source>
        <dbReference type="SAM" id="Coils"/>
    </source>
</evidence>
<evidence type="ECO:0000313" key="6">
    <source>
        <dbReference type="Proteomes" id="UP000015100"/>
    </source>
</evidence>
<dbReference type="PROSITE" id="PS50157">
    <property type="entry name" value="ZINC_FINGER_C2H2_2"/>
    <property type="match status" value="2"/>
</dbReference>
<evidence type="ECO:0000256" key="1">
    <source>
        <dbReference type="PROSITE-ProRule" id="PRU00042"/>
    </source>
</evidence>
<keyword evidence="6" id="KW-1185">Reference proteome</keyword>
<keyword evidence="1" id="KW-0479">Metal-binding</keyword>
<dbReference type="HOGENOM" id="CLU_760812_0_0_1"/>
<dbReference type="GO" id="GO:0008270">
    <property type="term" value="F:zinc ion binding"/>
    <property type="evidence" value="ECO:0007669"/>
    <property type="project" value="UniProtKB-KW"/>
</dbReference>